<sequence>DAAGRADIGLALALSLFFNGRSHDAVDACMSELERRGALPRPSRQVLRSGVMGLTNPSPDLQSLAALAERMSVVEPTEGSVGGLTLDAVLSLHDAFRNDRASARERALRAIAKDRLITEPAADSALACAWQVLDLCDAPEVLPSIEAAAIQARRSGSLQASATVAAARAAVMLSRGSLKEAIENSRVAWEAAARGSLPSAMPAIANLYVQALLKAGENDRADMVMAQVRTTLRGAMTDLAFAEADMALALSKGEVTRGLDRALATRRQCDSLNLRNPLSPDWRSPLIECLRLLGRGEEAQLASAAFTLAAQMWHTPRAMARAMRAAASLVEGSGRISLLSETVQVLDGTQARLEQAETMLQLGEALLEIGEVEGARRNLRQALALAEQCWARPMRQRIMSIMGMAGSGSLPQTPAAARRSEHARLAKAR</sequence>
<accession>A0ABW2HCX8</accession>
<organism evidence="3 4">
    <name type="scientific">Catellatospora aurea</name>
    <dbReference type="NCBI Taxonomy" id="1337874"/>
    <lineage>
        <taxon>Bacteria</taxon>
        <taxon>Bacillati</taxon>
        <taxon>Actinomycetota</taxon>
        <taxon>Actinomycetes</taxon>
        <taxon>Micromonosporales</taxon>
        <taxon>Micromonosporaceae</taxon>
        <taxon>Catellatospora</taxon>
    </lineage>
</organism>
<dbReference type="EMBL" id="JBHTAC010000093">
    <property type="protein sequence ID" value="MFC7248203.1"/>
    <property type="molecule type" value="Genomic_DNA"/>
</dbReference>
<feature type="region of interest" description="Disordered" evidence="2">
    <location>
        <begin position="409"/>
        <end position="429"/>
    </location>
</feature>
<evidence type="ECO:0000313" key="4">
    <source>
        <dbReference type="Proteomes" id="UP001596392"/>
    </source>
</evidence>
<keyword evidence="4" id="KW-1185">Reference proteome</keyword>
<dbReference type="Proteomes" id="UP001596392">
    <property type="component" value="Unassembled WGS sequence"/>
</dbReference>
<feature type="non-terminal residue" evidence="3">
    <location>
        <position position="1"/>
    </location>
</feature>
<name>A0ABW2HCX8_9ACTN</name>
<evidence type="ECO:0000256" key="1">
    <source>
        <dbReference type="PROSITE-ProRule" id="PRU00339"/>
    </source>
</evidence>
<gene>
    <name evidence="3" type="ORF">ACFQO7_37585</name>
</gene>
<comment type="caution">
    <text evidence="3">The sequence shown here is derived from an EMBL/GenBank/DDBJ whole genome shotgun (WGS) entry which is preliminary data.</text>
</comment>
<protein>
    <recommendedName>
        <fullName evidence="5">MalT-like TPR region domain-containing protein</fullName>
    </recommendedName>
</protein>
<keyword evidence="1" id="KW-0802">TPR repeat</keyword>
<evidence type="ECO:0008006" key="5">
    <source>
        <dbReference type="Google" id="ProtNLM"/>
    </source>
</evidence>
<dbReference type="RefSeq" id="WP_376810866.1">
    <property type="nucleotide sequence ID" value="NZ_JBHTAC010000093.1"/>
</dbReference>
<dbReference type="InterPro" id="IPR019734">
    <property type="entry name" value="TPR_rpt"/>
</dbReference>
<reference evidence="4" key="1">
    <citation type="journal article" date="2019" name="Int. J. Syst. Evol. Microbiol.">
        <title>The Global Catalogue of Microorganisms (GCM) 10K type strain sequencing project: providing services to taxonomists for standard genome sequencing and annotation.</title>
        <authorList>
            <consortium name="The Broad Institute Genomics Platform"/>
            <consortium name="The Broad Institute Genome Sequencing Center for Infectious Disease"/>
            <person name="Wu L."/>
            <person name="Ma J."/>
        </authorList>
    </citation>
    <scope>NUCLEOTIDE SEQUENCE [LARGE SCALE GENOMIC DNA]</scope>
    <source>
        <strain evidence="4">CGMCC 1.9106</strain>
    </source>
</reference>
<evidence type="ECO:0000313" key="3">
    <source>
        <dbReference type="EMBL" id="MFC7248203.1"/>
    </source>
</evidence>
<feature type="compositionally biased region" description="Basic and acidic residues" evidence="2">
    <location>
        <begin position="418"/>
        <end position="429"/>
    </location>
</feature>
<evidence type="ECO:0000256" key="2">
    <source>
        <dbReference type="SAM" id="MobiDB-lite"/>
    </source>
</evidence>
<proteinExistence type="predicted"/>
<dbReference type="PROSITE" id="PS50005">
    <property type="entry name" value="TPR"/>
    <property type="match status" value="1"/>
</dbReference>
<feature type="repeat" description="TPR" evidence="1">
    <location>
        <begin position="356"/>
        <end position="389"/>
    </location>
</feature>